<evidence type="ECO:0000256" key="1">
    <source>
        <dbReference type="SAM" id="MobiDB-lite"/>
    </source>
</evidence>
<dbReference type="RefSeq" id="WP_093654967.1">
    <property type="nucleotide sequence ID" value="NZ_FNHI01000009.1"/>
</dbReference>
<feature type="compositionally biased region" description="Pro residues" evidence="1">
    <location>
        <begin position="78"/>
        <end position="94"/>
    </location>
</feature>
<proteinExistence type="predicted"/>
<dbReference type="OrthoDB" id="9921190at2"/>
<keyword evidence="3" id="KW-1185">Reference proteome</keyword>
<name>A0A1G9TUA8_9ACTN</name>
<evidence type="ECO:0000313" key="3">
    <source>
        <dbReference type="Proteomes" id="UP000199063"/>
    </source>
</evidence>
<accession>A0A1G9TUA8</accession>
<reference evidence="3" key="1">
    <citation type="submission" date="2016-10" db="EMBL/GenBank/DDBJ databases">
        <authorList>
            <person name="Varghese N."/>
            <person name="Submissions S."/>
        </authorList>
    </citation>
    <scope>NUCLEOTIDE SEQUENCE [LARGE SCALE GENOMIC DNA]</scope>
    <source>
        <strain evidence="3">CGMCC 4.7042</strain>
    </source>
</reference>
<gene>
    <name evidence="2" type="ORF">SAMN05444921_109101</name>
</gene>
<dbReference type="GeneID" id="40830340"/>
<organism evidence="2 3">
    <name type="scientific">Streptomyces wuyuanensis</name>
    <dbReference type="NCBI Taxonomy" id="1196353"/>
    <lineage>
        <taxon>Bacteria</taxon>
        <taxon>Bacillati</taxon>
        <taxon>Actinomycetota</taxon>
        <taxon>Actinomycetes</taxon>
        <taxon>Kitasatosporales</taxon>
        <taxon>Streptomycetaceae</taxon>
        <taxon>Streptomyces</taxon>
    </lineage>
</organism>
<feature type="compositionally biased region" description="Basic and acidic residues" evidence="1">
    <location>
        <begin position="42"/>
        <end position="59"/>
    </location>
</feature>
<dbReference type="Proteomes" id="UP000199063">
    <property type="component" value="Unassembled WGS sequence"/>
</dbReference>
<dbReference type="AlphaFoldDB" id="A0A1G9TUA8"/>
<dbReference type="EMBL" id="FNHI01000009">
    <property type="protein sequence ID" value="SDM51004.1"/>
    <property type="molecule type" value="Genomic_DNA"/>
</dbReference>
<evidence type="ECO:0000313" key="2">
    <source>
        <dbReference type="EMBL" id="SDM51004.1"/>
    </source>
</evidence>
<sequence>MNAIGRETAPAPAASCVDAYWLDSHDHDPLSCLFRVQAGKGGDGRDAADPPGPGDDRDGPPPGPPSTHGRRHPSAPWIVPPGLPPRLPSSPSTPPSTETGAHPGTGADLIQT</sequence>
<protein>
    <submittedName>
        <fullName evidence="2">Uncharacterized protein</fullName>
    </submittedName>
</protein>
<feature type="region of interest" description="Disordered" evidence="1">
    <location>
        <begin position="36"/>
        <end position="112"/>
    </location>
</feature>